<dbReference type="EMBL" id="RKIK01000001">
    <property type="protein sequence ID" value="ROV62611.1"/>
    <property type="molecule type" value="Genomic_DNA"/>
</dbReference>
<dbReference type="AlphaFoldDB" id="A0A3N3E7A8"/>
<organism evidence="11 12">
    <name type="scientific">Vibrio ponticus</name>
    <dbReference type="NCBI Taxonomy" id="265668"/>
    <lineage>
        <taxon>Bacteria</taxon>
        <taxon>Pseudomonadati</taxon>
        <taxon>Pseudomonadota</taxon>
        <taxon>Gammaproteobacteria</taxon>
        <taxon>Vibrionales</taxon>
        <taxon>Vibrionaceae</taxon>
        <taxon>Vibrio</taxon>
    </lineage>
</organism>
<evidence type="ECO:0000256" key="5">
    <source>
        <dbReference type="ARBA" id="ARBA00023136"/>
    </source>
</evidence>
<dbReference type="InterPro" id="IPR036249">
    <property type="entry name" value="Thioredoxin-like_sf"/>
</dbReference>
<feature type="transmembrane region" description="Helical" evidence="6">
    <location>
        <begin position="417"/>
        <end position="447"/>
    </location>
</feature>
<feature type="transmembrane region" description="Helical" evidence="6">
    <location>
        <begin position="377"/>
        <end position="396"/>
    </location>
</feature>
<evidence type="ECO:0000256" key="4">
    <source>
        <dbReference type="ARBA" id="ARBA00022989"/>
    </source>
</evidence>
<evidence type="ECO:0000256" key="6">
    <source>
        <dbReference type="SAM" id="Phobius"/>
    </source>
</evidence>
<feature type="transmembrane region" description="Helical" evidence="6">
    <location>
        <begin position="542"/>
        <end position="563"/>
    </location>
</feature>
<keyword evidence="4 6" id="KW-1133">Transmembrane helix</keyword>
<evidence type="ECO:0000256" key="7">
    <source>
        <dbReference type="SAM" id="SignalP"/>
    </source>
</evidence>
<name>A0A3N3E7A8_9VIBR</name>
<reference evidence="11 12" key="1">
    <citation type="submission" date="2018-11" db="EMBL/GenBank/DDBJ databases">
        <title>Vibrio ponticus strain CAIM 1751 pathogenic for the snapper Lutjanus guttatus.</title>
        <authorList>
            <person name="Soto-Rodriguez S."/>
            <person name="Lozano-Olvera R."/>
            <person name="Gomez-Gil B."/>
        </authorList>
    </citation>
    <scope>NUCLEOTIDE SEQUENCE [LARGE SCALE GENOMIC DNA]</scope>
    <source>
        <strain evidence="11 12">CAIM 1751</strain>
    </source>
</reference>
<dbReference type="GO" id="GO:0045454">
    <property type="term" value="P:cell redox homeostasis"/>
    <property type="evidence" value="ECO:0007669"/>
    <property type="project" value="TreeGrafter"/>
</dbReference>
<comment type="subcellular location">
    <subcellularLocation>
        <location evidence="1">Membrane</location>
        <topology evidence="1">Multi-pass membrane protein</topology>
    </subcellularLocation>
</comment>
<dbReference type="EMBL" id="RKIK01000001">
    <property type="protein sequence ID" value="ROV62602.1"/>
    <property type="molecule type" value="Genomic_DNA"/>
</dbReference>
<gene>
    <name evidence="10" type="ORF">EGH82_00115</name>
    <name evidence="11" type="ORF">EGH82_00710</name>
</gene>
<dbReference type="InterPro" id="IPR003834">
    <property type="entry name" value="Cyt_c_assmbl_TM_dom"/>
</dbReference>
<evidence type="ECO:0000313" key="11">
    <source>
        <dbReference type="EMBL" id="ROV62611.1"/>
    </source>
</evidence>
<dbReference type="GO" id="GO:0015035">
    <property type="term" value="F:protein-disulfide reductase activity"/>
    <property type="evidence" value="ECO:0007669"/>
    <property type="project" value="TreeGrafter"/>
</dbReference>
<dbReference type="Pfam" id="PF02683">
    <property type="entry name" value="DsbD_TM"/>
    <property type="match status" value="1"/>
</dbReference>
<evidence type="ECO:0000313" key="10">
    <source>
        <dbReference type="EMBL" id="ROV62602.1"/>
    </source>
</evidence>
<comment type="caution">
    <text evidence="11">The sequence shown here is derived from an EMBL/GenBank/DDBJ whole genome shotgun (WGS) entry which is preliminary data.</text>
</comment>
<sequence>MLTLSIALLFSALSSSFAYAQTTGWITDAKHPPVKLRLLLTGEQQPQLKQVQAVLDVRLEGEWKTYWRSPGEAGIAPELNWSDSSNIAAVEWHWPIPHYFEQLGIMTLGYKHQVSFPLTLTLDNANQAARLKGNLRLPSCTDICVITDYPIDLSVDPAALTLDSDAMFLFNQGMSQSPKANPDVSVTATYWNAEQQQFIVQLNNQRPWQTPQVLVDGKQVEREFFAKPKLIIDNDKGLGSHQLTAVFDVTNWKGDVDLTGKSVAVTISDHTFATEHQASVGTLPIQYSQTGLVTMLGFALLGGLLLNIMPCVLPVLGLKLNSIALQQQASTSHIRTSFIASALGIISSFALLAGALSLLKLGGESIGWGIQFQSVEFLLLMLIVTLLFALNLLGLFEFKLPAGLNTWMASRGDSSHLGHFIQGMFATLLATPCSAPFLGTAVAYALGASYLELWIIFIALGVGMSLPWLLFAIAPSLMRLMPKPGLWMNRIKLLFGFMMLATSIWLVSLLMPFFGRFAVLMISSIIVIVTVIWLGRVHGRKLLIPLIASLTLFAGGGLVVGSLTAGNWATPVVDDLPWQKLQADKIDSLTRQGKTVFVEVTADWCITCKANKIGVVLQDPVYTALQQPNMVLMLGDWTTPNPSVTEYLQSHGRYGVPFNIVYGPRAPQGIPLPVILSEKQVMDAISRASQP</sequence>
<dbReference type="RefSeq" id="WP_123779984.1">
    <property type="nucleotide sequence ID" value="NZ_RKIK01000001.1"/>
</dbReference>
<evidence type="ECO:0000259" key="9">
    <source>
        <dbReference type="Pfam" id="PF11412"/>
    </source>
</evidence>
<dbReference type="InterPro" id="IPR035671">
    <property type="entry name" value="DsbD_gamma"/>
</dbReference>
<dbReference type="Pfam" id="PF11412">
    <property type="entry name" value="DsbD_N"/>
    <property type="match status" value="1"/>
</dbReference>
<keyword evidence="2 6" id="KW-0812">Transmembrane</keyword>
<dbReference type="SUPFAM" id="SSF52833">
    <property type="entry name" value="Thioredoxin-like"/>
    <property type="match status" value="1"/>
</dbReference>
<feature type="domain" description="Cytochrome C biogenesis protein transmembrane" evidence="8">
    <location>
        <begin position="294"/>
        <end position="508"/>
    </location>
</feature>
<keyword evidence="3" id="KW-0201">Cytochrome c-type biogenesis</keyword>
<dbReference type="Pfam" id="PF13899">
    <property type="entry name" value="Thioredoxin_7"/>
    <property type="match status" value="1"/>
</dbReference>
<keyword evidence="5 6" id="KW-0472">Membrane</keyword>
<feature type="transmembrane region" description="Helical" evidence="6">
    <location>
        <begin position="453"/>
        <end position="473"/>
    </location>
</feature>
<feature type="chain" id="PRO_5036340788" evidence="7">
    <location>
        <begin position="21"/>
        <end position="691"/>
    </location>
</feature>
<proteinExistence type="predicted"/>
<feature type="signal peptide" evidence="7">
    <location>
        <begin position="1"/>
        <end position="20"/>
    </location>
</feature>
<evidence type="ECO:0000256" key="2">
    <source>
        <dbReference type="ARBA" id="ARBA00022692"/>
    </source>
</evidence>
<dbReference type="InterPro" id="IPR028250">
    <property type="entry name" value="DsbDN"/>
</dbReference>
<dbReference type="Gene3D" id="3.40.30.10">
    <property type="entry name" value="Glutaredoxin"/>
    <property type="match status" value="1"/>
</dbReference>
<feature type="transmembrane region" description="Helical" evidence="6">
    <location>
        <begin position="493"/>
        <end position="511"/>
    </location>
</feature>
<dbReference type="Proteomes" id="UP000278792">
    <property type="component" value="Unassembled WGS sequence"/>
</dbReference>
<accession>A0A3N3E7A8</accession>
<dbReference type="GO" id="GO:0017004">
    <property type="term" value="P:cytochrome complex assembly"/>
    <property type="evidence" value="ECO:0007669"/>
    <property type="project" value="UniProtKB-KW"/>
</dbReference>
<feature type="transmembrane region" description="Helical" evidence="6">
    <location>
        <begin position="292"/>
        <end position="316"/>
    </location>
</feature>
<dbReference type="PANTHER" id="PTHR32234:SF3">
    <property type="entry name" value="SUPPRESSION OF COPPER SENSITIVITY PROTEIN"/>
    <property type="match status" value="1"/>
</dbReference>
<dbReference type="PANTHER" id="PTHR32234">
    <property type="entry name" value="THIOL:DISULFIDE INTERCHANGE PROTEIN DSBD"/>
    <property type="match status" value="1"/>
</dbReference>
<dbReference type="GO" id="GO:0016020">
    <property type="term" value="C:membrane"/>
    <property type="evidence" value="ECO:0007669"/>
    <property type="project" value="UniProtKB-SubCell"/>
</dbReference>
<keyword evidence="7" id="KW-0732">Signal</keyword>
<evidence type="ECO:0000313" key="12">
    <source>
        <dbReference type="Proteomes" id="UP000278792"/>
    </source>
</evidence>
<evidence type="ECO:0000256" key="1">
    <source>
        <dbReference type="ARBA" id="ARBA00004141"/>
    </source>
</evidence>
<evidence type="ECO:0000259" key="8">
    <source>
        <dbReference type="Pfam" id="PF02683"/>
    </source>
</evidence>
<feature type="domain" description="Thiol:disulfide interchange protein DsbD N-terminal" evidence="9">
    <location>
        <begin position="47"/>
        <end position="149"/>
    </location>
</feature>
<feature type="transmembrane region" description="Helical" evidence="6">
    <location>
        <begin position="517"/>
        <end position="535"/>
    </location>
</feature>
<feature type="transmembrane region" description="Helical" evidence="6">
    <location>
        <begin position="337"/>
        <end position="357"/>
    </location>
</feature>
<dbReference type="CDD" id="cd02953">
    <property type="entry name" value="DsbDgamma"/>
    <property type="match status" value="1"/>
</dbReference>
<protein>
    <submittedName>
        <fullName evidence="11">Cytochrome C biogenesis protein</fullName>
    </submittedName>
</protein>
<evidence type="ECO:0000256" key="3">
    <source>
        <dbReference type="ARBA" id="ARBA00022748"/>
    </source>
</evidence>